<dbReference type="Pfam" id="PF13432">
    <property type="entry name" value="TPR_16"/>
    <property type="match status" value="2"/>
</dbReference>
<dbReference type="InterPro" id="IPR051012">
    <property type="entry name" value="CellSynth/LPSAsmb/PSIAsmb"/>
</dbReference>
<evidence type="ECO:0000256" key="3">
    <source>
        <dbReference type="SAM" id="Phobius"/>
    </source>
</evidence>
<organism evidence="4 5">
    <name type="scientific">Paenirhodobacter populi</name>
    <dbReference type="NCBI Taxonomy" id="2306993"/>
    <lineage>
        <taxon>Bacteria</taxon>
        <taxon>Pseudomonadati</taxon>
        <taxon>Pseudomonadota</taxon>
        <taxon>Alphaproteobacteria</taxon>
        <taxon>Rhodobacterales</taxon>
        <taxon>Rhodobacter group</taxon>
        <taxon>Paenirhodobacter</taxon>
    </lineage>
</organism>
<dbReference type="PANTHER" id="PTHR45586">
    <property type="entry name" value="TPR REPEAT-CONTAINING PROTEIN PA4667"/>
    <property type="match status" value="1"/>
</dbReference>
<accession>A0A443K1A0</accession>
<dbReference type="EMBL" id="SAUX01000031">
    <property type="protein sequence ID" value="RWR26527.1"/>
    <property type="molecule type" value="Genomic_DNA"/>
</dbReference>
<keyword evidence="3" id="KW-1133">Transmembrane helix</keyword>
<evidence type="ECO:0000313" key="4">
    <source>
        <dbReference type="EMBL" id="RWR26527.1"/>
    </source>
</evidence>
<keyword evidence="3" id="KW-0472">Membrane</keyword>
<name>A0A443K1A0_9RHOB</name>
<dbReference type="Proteomes" id="UP000285295">
    <property type="component" value="Unassembled WGS sequence"/>
</dbReference>
<dbReference type="PANTHER" id="PTHR45586:SF1">
    <property type="entry name" value="LIPOPOLYSACCHARIDE ASSEMBLY PROTEIN B"/>
    <property type="match status" value="1"/>
</dbReference>
<dbReference type="OrthoDB" id="7637125at2"/>
<keyword evidence="1" id="KW-0677">Repeat</keyword>
<dbReference type="Pfam" id="PF14559">
    <property type="entry name" value="TPR_19"/>
    <property type="match status" value="2"/>
</dbReference>
<keyword evidence="2" id="KW-0802">TPR repeat</keyword>
<evidence type="ECO:0000313" key="5">
    <source>
        <dbReference type="Proteomes" id="UP000285295"/>
    </source>
</evidence>
<feature type="transmembrane region" description="Helical" evidence="3">
    <location>
        <begin position="20"/>
        <end position="38"/>
    </location>
</feature>
<protein>
    <submittedName>
        <fullName evidence="4">Tetratricopeptide repeat protein</fullName>
    </submittedName>
</protein>
<gene>
    <name evidence="4" type="ORF">D2T31_19730</name>
</gene>
<dbReference type="InterPro" id="IPR011990">
    <property type="entry name" value="TPR-like_helical_dom_sf"/>
</dbReference>
<evidence type="ECO:0000256" key="2">
    <source>
        <dbReference type="ARBA" id="ARBA00022803"/>
    </source>
</evidence>
<proteinExistence type="predicted"/>
<sequence>MRQWTADDTGIWRSGLKKIILAIIAVLVVAGGVLLATADSKQEKAAKHLASAQEFAGKGDDARALIELRNALQNDADLRDARLMFADLLLKTGRRSDAFGQYRQMYTKNPEDIDAARQLALIAFGSMAWDDAREYARVVLEKRPDDKEIQAVSAGLDYRDAVTGKDNDKAEQAAEAERRLLAESPDLLVARRIVIADAMRTGAMDRALQLTDDGLAQAPDDRDLNNTRLFLLERLGQTAEMEKQLLAMVAHYPDDEELGRTLVRFYVHEGRIDDAEQILRRQVDPNSDKIEPRMVLLRFLAEVRSPAVMRDELDKILAEDPQPKDVAADPLAFRALKAQTDFNLGERDRAMADMETLVKGAAPSAEIDRIKIQLARMRMATGNAVGARALVEEVLAHDGSQTEAMKMKASWLVDEDKTEPAIALLRDALADAPNDAQILTLMARAYQREGRPELMADMLARAVEASNQAPNESLTYARWLMQQGEYSSAETILVNALRRQPQNLPLLEMLGRTHVAMKDWARAQQDVDAIDQRFDTDEARKVAGDLRAQVLAGQGRNDELSQLLNQMGRDSGDELSARIAMIRTTVTSGRMDQALNEAKALAAEKPDAPVAGLLVAQIMIAQGDIAGGIDAARTVLASHPDFLPGWMTLQAAQLRSGQVDEALATVEDGLARMPDNRGLLLSKSVILEKKGDIDGAIAIYETLYAANSDDMVVANNLASLLASTRADQESLDRAWTVARRLNGTQVPAFLDTYGWISFRRGDTAGALSALQKAAAGLPDDPSVAYHLGRAYAEQGRKDEAAAEYDRADALLAKGSIGYPDLAQDLVRARALLN</sequence>
<reference evidence="4 5" key="2">
    <citation type="submission" date="2019-01" db="EMBL/GenBank/DDBJ databases">
        <authorList>
            <person name="Li Y."/>
        </authorList>
    </citation>
    <scope>NUCLEOTIDE SEQUENCE [LARGE SCALE GENOMIC DNA]</scope>
    <source>
        <strain evidence="4 5">D19-10-3-21</strain>
    </source>
</reference>
<keyword evidence="3" id="KW-0812">Transmembrane</keyword>
<reference evidence="4 5" key="1">
    <citation type="submission" date="2019-01" db="EMBL/GenBank/DDBJ databases">
        <title>Sinorhodobacter populi sp. nov. isolated from the symptomatic bark tissue of Populus euramericana canker.</title>
        <authorList>
            <person name="Xu G."/>
        </authorList>
    </citation>
    <scope>NUCLEOTIDE SEQUENCE [LARGE SCALE GENOMIC DNA]</scope>
    <source>
        <strain evidence="4 5">D19-10-3-21</strain>
    </source>
</reference>
<evidence type="ECO:0000256" key="1">
    <source>
        <dbReference type="ARBA" id="ARBA00022737"/>
    </source>
</evidence>
<dbReference type="AlphaFoldDB" id="A0A443K1A0"/>
<comment type="caution">
    <text evidence="4">The sequence shown here is derived from an EMBL/GenBank/DDBJ whole genome shotgun (WGS) entry which is preliminary data.</text>
</comment>
<dbReference type="Gene3D" id="1.25.40.10">
    <property type="entry name" value="Tetratricopeptide repeat domain"/>
    <property type="match status" value="4"/>
</dbReference>
<dbReference type="SUPFAM" id="SSF48452">
    <property type="entry name" value="TPR-like"/>
    <property type="match status" value="4"/>
</dbReference>